<proteinExistence type="predicted"/>
<name>A0A3N4K006_9PEZI</name>
<reference evidence="2 3" key="1">
    <citation type="journal article" date="2018" name="Nat. Ecol. Evol.">
        <title>Pezizomycetes genomes reveal the molecular basis of ectomycorrhizal truffle lifestyle.</title>
        <authorList>
            <person name="Murat C."/>
            <person name="Payen T."/>
            <person name="Noel B."/>
            <person name="Kuo A."/>
            <person name="Morin E."/>
            <person name="Chen J."/>
            <person name="Kohler A."/>
            <person name="Krizsan K."/>
            <person name="Balestrini R."/>
            <person name="Da Silva C."/>
            <person name="Montanini B."/>
            <person name="Hainaut M."/>
            <person name="Levati E."/>
            <person name="Barry K.W."/>
            <person name="Belfiori B."/>
            <person name="Cichocki N."/>
            <person name="Clum A."/>
            <person name="Dockter R.B."/>
            <person name="Fauchery L."/>
            <person name="Guy J."/>
            <person name="Iotti M."/>
            <person name="Le Tacon F."/>
            <person name="Lindquist E.A."/>
            <person name="Lipzen A."/>
            <person name="Malagnac F."/>
            <person name="Mello A."/>
            <person name="Molinier V."/>
            <person name="Miyauchi S."/>
            <person name="Poulain J."/>
            <person name="Riccioni C."/>
            <person name="Rubini A."/>
            <person name="Sitrit Y."/>
            <person name="Splivallo R."/>
            <person name="Traeger S."/>
            <person name="Wang M."/>
            <person name="Zifcakova L."/>
            <person name="Wipf D."/>
            <person name="Zambonelli A."/>
            <person name="Paolocci F."/>
            <person name="Nowrousian M."/>
            <person name="Ottonello S."/>
            <person name="Baldrian P."/>
            <person name="Spatafora J.W."/>
            <person name="Henrissat B."/>
            <person name="Nagy L.G."/>
            <person name="Aury J.M."/>
            <person name="Wincker P."/>
            <person name="Grigoriev I.V."/>
            <person name="Bonfante P."/>
            <person name="Martin F.M."/>
        </authorList>
    </citation>
    <scope>NUCLEOTIDE SEQUENCE [LARGE SCALE GENOMIC DNA]</scope>
    <source>
        <strain evidence="2 3">120613-1</strain>
    </source>
</reference>
<evidence type="ECO:0000313" key="3">
    <source>
        <dbReference type="Proteomes" id="UP000276215"/>
    </source>
</evidence>
<dbReference type="AlphaFoldDB" id="A0A3N4K006"/>
<feature type="region of interest" description="Disordered" evidence="1">
    <location>
        <begin position="101"/>
        <end position="151"/>
    </location>
</feature>
<accession>A0A3N4K006</accession>
<evidence type="ECO:0000313" key="2">
    <source>
        <dbReference type="EMBL" id="RPB03980.1"/>
    </source>
</evidence>
<organism evidence="2 3">
    <name type="scientific">Choiromyces venosus 120613-1</name>
    <dbReference type="NCBI Taxonomy" id="1336337"/>
    <lineage>
        <taxon>Eukaryota</taxon>
        <taxon>Fungi</taxon>
        <taxon>Dikarya</taxon>
        <taxon>Ascomycota</taxon>
        <taxon>Pezizomycotina</taxon>
        <taxon>Pezizomycetes</taxon>
        <taxon>Pezizales</taxon>
        <taxon>Tuberaceae</taxon>
        <taxon>Choiromyces</taxon>
    </lineage>
</organism>
<dbReference type="EMBL" id="ML120360">
    <property type="protein sequence ID" value="RPB03980.1"/>
    <property type="molecule type" value="Genomic_DNA"/>
</dbReference>
<gene>
    <name evidence="2" type="ORF">L873DRAFT_41963</name>
</gene>
<keyword evidence="3" id="KW-1185">Reference proteome</keyword>
<evidence type="ECO:0000256" key="1">
    <source>
        <dbReference type="SAM" id="MobiDB-lite"/>
    </source>
</evidence>
<protein>
    <submittedName>
        <fullName evidence="2">Uncharacterized protein</fullName>
    </submittedName>
</protein>
<sequence length="151" mass="17100">MSEIIQVTFYAYDHYTCGHTIRASEQRACDSLDTFNDPICTSTIRLLPERCPVCECTHQVIPKEEFKNWYLSDKYVTLEQSLSIQEWLVNIPLYKSEEVLGSEDSEGKMSEPSSPLSGDDIKRKSLVRKTVPSGKRLEAKETAVVSDCATN</sequence>
<dbReference type="Proteomes" id="UP000276215">
    <property type="component" value="Unassembled WGS sequence"/>
</dbReference>